<gene>
    <name evidence="3" type="ORF">FMOSSE_LOCUS5967</name>
</gene>
<dbReference type="GO" id="GO:0005085">
    <property type="term" value="F:guanyl-nucleotide exchange factor activity"/>
    <property type="evidence" value="ECO:0007669"/>
    <property type="project" value="InterPro"/>
</dbReference>
<feature type="domain" description="DH" evidence="2">
    <location>
        <begin position="314"/>
        <end position="502"/>
    </location>
</feature>
<name>A0A9N9AUT6_FUNMO</name>
<feature type="compositionally biased region" description="Polar residues" evidence="1">
    <location>
        <begin position="267"/>
        <end position="279"/>
    </location>
</feature>
<dbReference type="Gene3D" id="1.20.900.10">
    <property type="entry name" value="Dbl homology (DH) domain"/>
    <property type="match status" value="1"/>
</dbReference>
<dbReference type="PROSITE" id="PS50010">
    <property type="entry name" value="DH_2"/>
    <property type="match status" value="1"/>
</dbReference>
<evidence type="ECO:0000259" key="2">
    <source>
        <dbReference type="PROSITE" id="PS50010"/>
    </source>
</evidence>
<protein>
    <submittedName>
        <fullName evidence="3">9092_t:CDS:1</fullName>
    </submittedName>
</protein>
<accession>A0A9N9AUT6</accession>
<dbReference type="PANTHER" id="PTHR12673">
    <property type="entry name" value="FACIOGENITAL DYSPLASIA PROTEIN"/>
    <property type="match status" value="1"/>
</dbReference>
<sequence length="504" mass="57871">MENSNFSNSRCSLPILNKPQLKNNDVDRCKIISDDITTTKKLLCKRSSQSRIQRLKRTLSLTKNLDREGEESIICCNTYDNIMKGSDAMIPLNNSSTKENCPVQFLPRSIIVTKNNDKAQQQNNNCTCSDGTRKRVKSNNNNRCATFFSQLSSSSVSSTDGDSSAESSANFSSINVCDTNVVESRDQFDPTAAPKNRNSLDERTINNIRRSWSHIEVRHFKGLFKRNRDNDVKRRNSYAHTTSTRANQQIASESEFKVLNLVHNVDNASNDADENSTSSDEVDHSPPKKLPVDLYTLQANMEKETDAVTRARQMRKFIISEIYSTEQSYLAHMRTLKKIFMDPCIQASLTPHPLMIKDDVEIIFAHIDELINLSDTIVESFEISMDPWEDYDSMMGQVFLKYGNKFEVFEKYAENIQRSRQLLAKKVNQSVLYRKFVSSQRKKENIKLNLNDYMIMPIQRITRYSLLLKELKKHTSESHTDYKDMCEALDSMLSLASRCNNNIQ</sequence>
<evidence type="ECO:0000313" key="3">
    <source>
        <dbReference type="EMBL" id="CAG8540762.1"/>
    </source>
</evidence>
<organism evidence="3 4">
    <name type="scientific">Funneliformis mosseae</name>
    <name type="common">Endomycorrhizal fungus</name>
    <name type="synonym">Glomus mosseae</name>
    <dbReference type="NCBI Taxonomy" id="27381"/>
    <lineage>
        <taxon>Eukaryota</taxon>
        <taxon>Fungi</taxon>
        <taxon>Fungi incertae sedis</taxon>
        <taxon>Mucoromycota</taxon>
        <taxon>Glomeromycotina</taxon>
        <taxon>Glomeromycetes</taxon>
        <taxon>Glomerales</taxon>
        <taxon>Glomeraceae</taxon>
        <taxon>Funneliformis</taxon>
    </lineage>
</organism>
<dbReference type="GO" id="GO:0005737">
    <property type="term" value="C:cytoplasm"/>
    <property type="evidence" value="ECO:0007669"/>
    <property type="project" value="TreeGrafter"/>
</dbReference>
<dbReference type="PANTHER" id="PTHR12673:SF159">
    <property type="entry name" value="LD03170P"/>
    <property type="match status" value="1"/>
</dbReference>
<dbReference type="AlphaFoldDB" id="A0A9N9AUT6"/>
<evidence type="ECO:0000313" key="4">
    <source>
        <dbReference type="Proteomes" id="UP000789375"/>
    </source>
</evidence>
<feature type="region of interest" description="Disordered" evidence="1">
    <location>
        <begin position="267"/>
        <end position="289"/>
    </location>
</feature>
<evidence type="ECO:0000256" key="1">
    <source>
        <dbReference type="SAM" id="MobiDB-lite"/>
    </source>
</evidence>
<dbReference type="SMART" id="SM00325">
    <property type="entry name" value="RhoGEF"/>
    <property type="match status" value="1"/>
</dbReference>
<dbReference type="CDD" id="cd00160">
    <property type="entry name" value="RhoGEF"/>
    <property type="match status" value="1"/>
</dbReference>
<comment type="caution">
    <text evidence="3">The sequence shown here is derived from an EMBL/GenBank/DDBJ whole genome shotgun (WGS) entry which is preliminary data.</text>
</comment>
<dbReference type="InterPro" id="IPR000219">
    <property type="entry name" value="DH_dom"/>
</dbReference>
<dbReference type="EMBL" id="CAJVPP010001201">
    <property type="protein sequence ID" value="CAG8540762.1"/>
    <property type="molecule type" value="Genomic_DNA"/>
</dbReference>
<dbReference type="InterPro" id="IPR035899">
    <property type="entry name" value="DBL_dom_sf"/>
</dbReference>
<reference evidence="3" key="1">
    <citation type="submission" date="2021-06" db="EMBL/GenBank/DDBJ databases">
        <authorList>
            <person name="Kallberg Y."/>
            <person name="Tangrot J."/>
            <person name="Rosling A."/>
        </authorList>
    </citation>
    <scope>NUCLEOTIDE SEQUENCE</scope>
    <source>
        <strain evidence="3">87-6 pot B 2015</strain>
    </source>
</reference>
<keyword evidence="4" id="KW-1185">Reference proteome</keyword>
<dbReference type="Proteomes" id="UP000789375">
    <property type="component" value="Unassembled WGS sequence"/>
</dbReference>
<dbReference type="InterPro" id="IPR051092">
    <property type="entry name" value="FYVE_RhoGEF_PH"/>
</dbReference>
<dbReference type="SUPFAM" id="SSF48065">
    <property type="entry name" value="DBL homology domain (DH-domain)"/>
    <property type="match status" value="1"/>
</dbReference>
<proteinExistence type="predicted"/>
<dbReference type="Pfam" id="PF00621">
    <property type="entry name" value="RhoGEF"/>
    <property type="match status" value="1"/>
</dbReference>